<dbReference type="GO" id="GO:0016301">
    <property type="term" value="F:kinase activity"/>
    <property type="evidence" value="ECO:0007669"/>
    <property type="project" value="UniProtKB-KW"/>
</dbReference>
<dbReference type="Gene3D" id="2.60.200.40">
    <property type="match status" value="1"/>
</dbReference>
<keyword evidence="5" id="KW-1185">Reference proteome</keyword>
<dbReference type="RefSeq" id="WP_215786359.1">
    <property type="nucleotide sequence ID" value="NZ_JAHKKG010000003.1"/>
</dbReference>
<accession>A0ABS5YKW1</accession>
<dbReference type="InterPro" id="IPR017438">
    <property type="entry name" value="ATP-NAD_kinase_N"/>
</dbReference>
<dbReference type="SMART" id="SM00046">
    <property type="entry name" value="DAGKc"/>
    <property type="match status" value="1"/>
</dbReference>
<dbReference type="Gene3D" id="3.40.50.10330">
    <property type="entry name" value="Probable inorganic polyphosphate/atp-NAD kinase, domain 1"/>
    <property type="match status" value="1"/>
</dbReference>
<comment type="caution">
    <text evidence="4">The sequence shown here is derived from an EMBL/GenBank/DDBJ whole genome shotgun (WGS) entry which is preliminary data.</text>
</comment>
<evidence type="ECO:0000313" key="4">
    <source>
        <dbReference type="EMBL" id="MBU2664107.1"/>
    </source>
</evidence>
<dbReference type="EMBL" id="JAHKKG010000003">
    <property type="protein sequence ID" value="MBU2664107.1"/>
    <property type="molecule type" value="Genomic_DNA"/>
</dbReference>
<keyword evidence="1" id="KW-1133">Transmembrane helix</keyword>
<evidence type="ECO:0000256" key="1">
    <source>
        <dbReference type="SAM" id="Phobius"/>
    </source>
</evidence>
<keyword evidence="1" id="KW-0472">Membrane</keyword>
<evidence type="ECO:0000256" key="2">
    <source>
        <dbReference type="SAM" id="SignalP"/>
    </source>
</evidence>
<feature type="domain" description="DAGKc" evidence="3">
    <location>
        <begin position="111"/>
        <end position="238"/>
    </location>
</feature>
<keyword evidence="4" id="KW-0418">Kinase</keyword>
<name>A0ABS5YKW1_9ACTN</name>
<sequence length="407" mass="41963">MTSSRRAAAVVALASPLLALAAAFETAIRHFGNFALFVLAAAVALAAVWYALTRRGPLRWIAAVVALAAASMVILLGVSLFLVQVGMLVVFAVSGGFALGGQRHLVAVAAEPARRAVLLINPKSGDGAAERAGLAAAAAGRGIETITLKPGDDLTELAEQAVRDGADVLGMAGGDGSQALVATVAMRHEVAYVCVPAGTRNHFALDLGLDRADVVGALDAFTDGAERRIDLGQVNDRVFVNNASLGVYAEVVQSAGYRKAKIRTWGRLLPDLLGPAASPPDFGFDGPDGKPLTGATLVLVSNNPYDLSHGRRPRLDGGELGIVAARGPLPAGEWTASGFEVRSSGDVPVGLDGEALVLTPPLRFVSLPAALRVRVPRNLTPPKAGAVPTRRDFDALIRVASGVPAVP</sequence>
<dbReference type="InterPro" id="IPR016064">
    <property type="entry name" value="NAD/diacylglycerol_kinase_sf"/>
</dbReference>
<organism evidence="4 5">
    <name type="scientific">Paractinoplanes bogorensis</name>
    <dbReference type="NCBI Taxonomy" id="1610840"/>
    <lineage>
        <taxon>Bacteria</taxon>
        <taxon>Bacillati</taxon>
        <taxon>Actinomycetota</taxon>
        <taxon>Actinomycetes</taxon>
        <taxon>Micromonosporales</taxon>
        <taxon>Micromonosporaceae</taxon>
        <taxon>Paractinoplanes</taxon>
    </lineage>
</organism>
<keyword evidence="1" id="KW-0812">Transmembrane</keyword>
<feature type="transmembrane region" description="Helical" evidence="1">
    <location>
        <begin position="64"/>
        <end position="93"/>
    </location>
</feature>
<feature type="transmembrane region" description="Helical" evidence="1">
    <location>
        <begin position="33"/>
        <end position="52"/>
    </location>
</feature>
<evidence type="ECO:0000259" key="3">
    <source>
        <dbReference type="PROSITE" id="PS50146"/>
    </source>
</evidence>
<protein>
    <submittedName>
        <fullName evidence="4">Diacylglycerol kinase</fullName>
    </submittedName>
</protein>
<dbReference type="Pfam" id="PF00781">
    <property type="entry name" value="DAGK_cat"/>
    <property type="match status" value="1"/>
</dbReference>
<feature type="chain" id="PRO_5045560151" evidence="2">
    <location>
        <begin position="22"/>
        <end position="407"/>
    </location>
</feature>
<gene>
    <name evidence="4" type="ORF">KOI35_11450</name>
</gene>
<dbReference type="InterPro" id="IPR001206">
    <property type="entry name" value="Diacylglycerol_kinase_cat_dom"/>
</dbReference>
<reference evidence="4 5" key="1">
    <citation type="submission" date="2021-06" db="EMBL/GenBank/DDBJ databases">
        <title>Actinoplanes lichenicola sp. nov., and Actinoplanes ovalisporus sp. nov., isolated from lichen in Thailand.</title>
        <authorList>
            <person name="Saeng-In P."/>
            <person name="Kanchanasin P."/>
            <person name="Yuki M."/>
            <person name="Kudo T."/>
            <person name="Ohkuma M."/>
            <person name="Phongsopitanun W."/>
            <person name="Tanasupawat S."/>
        </authorList>
    </citation>
    <scope>NUCLEOTIDE SEQUENCE [LARGE SCALE GENOMIC DNA]</scope>
    <source>
        <strain evidence="4 5">NBRC 110975</strain>
    </source>
</reference>
<keyword evidence="4" id="KW-0808">Transferase</keyword>
<dbReference type="Proteomes" id="UP001519654">
    <property type="component" value="Unassembled WGS sequence"/>
</dbReference>
<dbReference type="PROSITE" id="PS50146">
    <property type="entry name" value="DAGK"/>
    <property type="match status" value="1"/>
</dbReference>
<feature type="signal peptide" evidence="2">
    <location>
        <begin position="1"/>
        <end position="21"/>
    </location>
</feature>
<proteinExistence type="predicted"/>
<evidence type="ECO:0000313" key="5">
    <source>
        <dbReference type="Proteomes" id="UP001519654"/>
    </source>
</evidence>
<dbReference type="SUPFAM" id="SSF111331">
    <property type="entry name" value="NAD kinase/diacylglycerol kinase-like"/>
    <property type="match status" value="1"/>
</dbReference>
<keyword evidence="2" id="KW-0732">Signal</keyword>